<evidence type="ECO:0000313" key="2">
    <source>
        <dbReference type="EMBL" id="KAF0727665.1"/>
    </source>
</evidence>
<evidence type="ECO:0008006" key="4">
    <source>
        <dbReference type="Google" id="ProtNLM"/>
    </source>
</evidence>
<sequence length="195" mass="21355">MLPTAPQQMNAGWISKKQSRPWIRCNILVSAPTGRDPKCRACSVKIDDVRVGIIYKHELLEHICVQWFHLACVAPPPHILASDVEGLNEVAMKPYRAAVFDWLIKYDEEPTDVLLPPATIGLDRTTPSPREGLVAKAKKPPLAPPLPRPSRMLAKGVVPASKQSPGVLNSAAKDAIATMKACLADPRHTSTRMMS</sequence>
<dbReference type="VEuPathDB" id="FungiDB:AeMF1_009143"/>
<dbReference type="EMBL" id="VJMJ01000191">
    <property type="protein sequence ID" value="KAF0727665.1"/>
    <property type="molecule type" value="Genomic_DNA"/>
</dbReference>
<evidence type="ECO:0000313" key="3">
    <source>
        <dbReference type="Proteomes" id="UP000481153"/>
    </source>
</evidence>
<accession>A0A6G0WK71</accession>
<name>A0A6G0WK71_9STRA</name>
<keyword evidence="3" id="KW-1185">Reference proteome</keyword>
<feature type="region of interest" description="Disordered" evidence="1">
    <location>
        <begin position="117"/>
        <end position="148"/>
    </location>
</feature>
<comment type="caution">
    <text evidence="2">The sequence shown here is derived from an EMBL/GenBank/DDBJ whole genome shotgun (WGS) entry which is preliminary data.</text>
</comment>
<dbReference type="AlphaFoldDB" id="A0A6G0WK71"/>
<protein>
    <recommendedName>
        <fullName evidence="4">PARP-type domain-containing protein</fullName>
    </recommendedName>
</protein>
<organism evidence="2 3">
    <name type="scientific">Aphanomyces euteiches</name>
    <dbReference type="NCBI Taxonomy" id="100861"/>
    <lineage>
        <taxon>Eukaryota</taxon>
        <taxon>Sar</taxon>
        <taxon>Stramenopiles</taxon>
        <taxon>Oomycota</taxon>
        <taxon>Saprolegniomycetes</taxon>
        <taxon>Saprolegniales</taxon>
        <taxon>Verrucalvaceae</taxon>
        <taxon>Aphanomyces</taxon>
    </lineage>
</organism>
<reference evidence="2 3" key="1">
    <citation type="submission" date="2019-07" db="EMBL/GenBank/DDBJ databases">
        <title>Genomics analysis of Aphanomyces spp. identifies a new class of oomycete effector associated with host adaptation.</title>
        <authorList>
            <person name="Gaulin E."/>
        </authorList>
    </citation>
    <scope>NUCLEOTIDE SEQUENCE [LARGE SCALE GENOMIC DNA]</scope>
    <source>
        <strain evidence="2 3">ATCC 201684</strain>
    </source>
</reference>
<gene>
    <name evidence="2" type="ORF">Ae201684_014293</name>
</gene>
<evidence type="ECO:0000256" key="1">
    <source>
        <dbReference type="SAM" id="MobiDB-lite"/>
    </source>
</evidence>
<dbReference type="Proteomes" id="UP000481153">
    <property type="component" value="Unassembled WGS sequence"/>
</dbReference>
<proteinExistence type="predicted"/>